<proteinExistence type="predicted"/>
<keyword evidence="1" id="KW-0812">Transmembrane</keyword>
<sequence length="151" mass="17213">RDKPRLTQFLIALRDDFEPIRASILNRQPLPSLETALLELISKETRCLSITSQQSPFIITATSSTPPQRSDNSKRPCCIHCHRIGHTMKTCYDIVGRPLVNLLVSRVLLQLLQLHPVLSLLLIFISFLLLTLRLYLIRLCHVLVLLPCLPL</sequence>
<dbReference type="AlphaFoldDB" id="A0A1Q3D3K2"/>
<evidence type="ECO:0000313" key="3">
    <source>
        <dbReference type="EMBL" id="GAV87070.1"/>
    </source>
</evidence>
<dbReference type="Proteomes" id="UP000187406">
    <property type="component" value="Unassembled WGS sequence"/>
</dbReference>
<keyword evidence="1" id="KW-1133">Transmembrane helix</keyword>
<dbReference type="PANTHER" id="PTHR34222:SF100">
    <property type="entry name" value="CCHC-TYPE DOMAIN-CONTAINING PROTEIN"/>
    <property type="match status" value="1"/>
</dbReference>
<accession>A0A1Q3D3K2</accession>
<protein>
    <submittedName>
        <fullName evidence="3">Uncharacterized protein</fullName>
    </submittedName>
</protein>
<evidence type="ECO:0000313" key="2">
    <source>
        <dbReference type="EMBL" id="GAV87069.1"/>
    </source>
</evidence>
<gene>
    <name evidence="2" type="ORF">CFOL_v3_30495</name>
    <name evidence="3" type="ORF">CFOL_v3_30496</name>
</gene>
<organism evidence="3 4">
    <name type="scientific">Cephalotus follicularis</name>
    <name type="common">Albany pitcher plant</name>
    <dbReference type="NCBI Taxonomy" id="3775"/>
    <lineage>
        <taxon>Eukaryota</taxon>
        <taxon>Viridiplantae</taxon>
        <taxon>Streptophyta</taxon>
        <taxon>Embryophyta</taxon>
        <taxon>Tracheophyta</taxon>
        <taxon>Spermatophyta</taxon>
        <taxon>Magnoliopsida</taxon>
        <taxon>eudicotyledons</taxon>
        <taxon>Gunneridae</taxon>
        <taxon>Pentapetalae</taxon>
        <taxon>rosids</taxon>
        <taxon>fabids</taxon>
        <taxon>Oxalidales</taxon>
        <taxon>Cephalotaceae</taxon>
        <taxon>Cephalotus</taxon>
    </lineage>
</organism>
<comment type="caution">
    <text evidence="3">The sequence shown here is derived from an EMBL/GenBank/DDBJ whole genome shotgun (WGS) entry which is preliminary data.</text>
</comment>
<reference evidence="4" key="1">
    <citation type="submission" date="2016-04" db="EMBL/GenBank/DDBJ databases">
        <title>Cephalotus genome sequencing.</title>
        <authorList>
            <person name="Fukushima K."/>
            <person name="Hasebe M."/>
            <person name="Fang X."/>
        </authorList>
    </citation>
    <scope>NUCLEOTIDE SEQUENCE [LARGE SCALE GENOMIC DNA]</scope>
    <source>
        <strain evidence="4">cv. St1</strain>
    </source>
</reference>
<evidence type="ECO:0000313" key="4">
    <source>
        <dbReference type="Proteomes" id="UP000187406"/>
    </source>
</evidence>
<dbReference type="EMBL" id="BDDD01004158">
    <property type="protein sequence ID" value="GAV87069.1"/>
    <property type="molecule type" value="Genomic_DNA"/>
</dbReference>
<feature type="transmembrane region" description="Helical" evidence="1">
    <location>
        <begin position="117"/>
        <end position="136"/>
    </location>
</feature>
<name>A0A1Q3D3K2_CEPFO</name>
<evidence type="ECO:0000256" key="1">
    <source>
        <dbReference type="SAM" id="Phobius"/>
    </source>
</evidence>
<feature type="non-terminal residue" evidence="3">
    <location>
        <position position="1"/>
    </location>
</feature>
<dbReference type="STRING" id="3775.A0A1Q3D3K2"/>
<dbReference type="EMBL" id="BDDD01004158">
    <property type="protein sequence ID" value="GAV87070.1"/>
    <property type="molecule type" value="Genomic_DNA"/>
</dbReference>
<dbReference type="OrthoDB" id="1540731at2759"/>
<dbReference type="PANTHER" id="PTHR34222">
    <property type="entry name" value="GAG_PRE-INTEGRS DOMAIN-CONTAINING PROTEIN"/>
    <property type="match status" value="1"/>
</dbReference>
<keyword evidence="1" id="KW-0472">Membrane</keyword>
<reference evidence="3" key="2">
    <citation type="journal article" date="2017" name="Nat. Ecol. Evol.">
        <title>Genome of the pitcher plant Cephalotus reveals genetic changes associated with carnivory.</title>
        <authorList>
            <person name="Fukushima K."/>
            <person name="Fang X."/>
            <person name="Alvarez-Ponce D."/>
            <person name="Cai H."/>
            <person name="Carretero-Paulet L."/>
            <person name="Chen C."/>
            <person name="Chang T."/>
            <person name="Farr K.M."/>
            <person name="Fujita T."/>
            <person name="Hiwatashi Y."/>
            <person name="Hoshi Y."/>
            <person name="Imai T."/>
            <person name="Kasahara M."/>
            <person name="Librado P."/>
            <person name="Mao L."/>
            <person name="Mori H."/>
            <person name="Nishiyama T."/>
            <person name="Nozawa M."/>
            <person name="Palfalvi G."/>
            <person name="Pollard S.T."/>
            <person name="Rozas J."/>
            <person name="Sanchez-Gracia A."/>
            <person name="Sankoff D."/>
            <person name="Shibata T.F."/>
            <person name="Shigenobu S."/>
            <person name="Sumikawa N."/>
            <person name="Uzawa T."/>
            <person name="Xie M."/>
            <person name="Zheng C."/>
            <person name="Pollock D.D."/>
            <person name="Albert V.A."/>
            <person name="Li S."/>
            <person name="Hasebe M."/>
        </authorList>
    </citation>
    <scope>NUCLEOTIDE SEQUENCE</scope>
    <source>
        <strain evidence="3">St1</strain>
    </source>
</reference>
<keyword evidence="4" id="KW-1185">Reference proteome</keyword>